<proteinExistence type="inferred from homology"/>
<evidence type="ECO:0000256" key="1">
    <source>
        <dbReference type="ARBA" id="ARBA00008950"/>
    </source>
</evidence>
<dbReference type="EMBL" id="FNHB01000017">
    <property type="protein sequence ID" value="SDN31099.1"/>
    <property type="molecule type" value="Genomic_DNA"/>
</dbReference>
<protein>
    <recommendedName>
        <fullName evidence="2">Phosphoesterase</fullName>
        <ecNumber evidence="2">3.1.4.-</ecNumber>
    </recommendedName>
</protein>
<evidence type="ECO:0000256" key="2">
    <source>
        <dbReference type="RuleBase" id="RU362039"/>
    </source>
</evidence>
<feature type="domain" description="Calcineurin-like phosphoesterase" evidence="3">
    <location>
        <begin position="1"/>
        <end position="144"/>
    </location>
</feature>
<gene>
    <name evidence="4" type="ORF">SAMN04488502_11733</name>
</gene>
<organism evidence="4 5">
    <name type="scientific">Dendrosporobacter quercicolus</name>
    <dbReference type="NCBI Taxonomy" id="146817"/>
    <lineage>
        <taxon>Bacteria</taxon>
        <taxon>Bacillati</taxon>
        <taxon>Bacillota</taxon>
        <taxon>Negativicutes</taxon>
        <taxon>Selenomonadales</taxon>
        <taxon>Sporomusaceae</taxon>
        <taxon>Dendrosporobacter</taxon>
    </lineage>
</organism>
<comment type="similarity">
    <text evidence="1 2">Belongs to the metallophosphoesterase superfamily. YfcE family.</text>
</comment>
<dbReference type="PANTHER" id="PTHR11124">
    <property type="entry name" value="VACUOLAR SORTING PROTEIN VPS29"/>
    <property type="match status" value="1"/>
</dbReference>
<keyword evidence="5" id="KW-1185">Reference proteome</keyword>
<dbReference type="SUPFAM" id="SSF56300">
    <property type="entry name" value="Metallo-dependent phosphatases"/>
    <property type="match status" value="1"/>
</dbReference>
<dbReference type="OrthoDB" id="9800565at2"/>
<comment type="cofactor">
    <cofactor evidence="2">
        <name>a divalent metal cation</name>
        <dbReference type="ChEBI" id="CHEBI:60240"/>
    </cofactor>
</comment>
<dbReference type="CDD" id="cd00841">
    <property type="entry name" value="MPP_YfcE"/>
    <property type="match status" value="1"/>
</dbReference>
<evidence type="ECO:0000313" key="4">
    <source>
        <dbReference type="EMBL" id="SDN31099.1"/>
    </source>
</evidence>
<dbReference type="GO" id="GO:0016787">
    <property type="term" value="F:hydrolase activity"/>
    <property type="evidence" value="ECO:0007669"/>
    <property type="project" value="UniProtKB-UniRule"/>
</dbReference>
<sequence>MKIGVVSDSHGDRLAIQRAAAAAGPVDLWLHAGDCSQDASAFAGNSTVVAVAGNCDGRVPAKPDEFIALAGRKIWLTHGHRYQVKQNHQEIIWWARRYGVDIAVFGHTHVPLVEKTDGLLLVNPGSIAQPRRAYPTYAVIEISADDMTAEIRELK</sequence>
<dbReference type="AlphaFoldDB" id="A0A1H0ABY9"/>
<keyword evidence="2" id="KW-0479">Metal-binding</keyword>
<dbReference type="NCBIfam" id="TIGR00040">
    <property type="entry name" value="yfcE"/>
    <property type="match status" value="1"/>
</dbReference>
<dbReference type="EC" id="3.1.4.-" evidence="2"/>
<dbReference type="RefSeq" id="WP_092075076.1">
    <property type="nucleotide sequence ID" value="NZ_FNHB01000017.1"/>
</dbReference>
<dbReference type="InterPro" id="IPR024654">
    <property type="entry name" value="Calcineurin-like_PHP_lpxH"/>
</dbReference>
<dbReference type="InterPro" id="IPR029052">
    <property type="entry name" value="Metallo-depent_PP-like"/>
</dbReference>
<accession>A0A1H0ABY9</accession>
<dbReference type="Gene3D" id="3.60.21.10">
    <property type="match status" value="1"/>
</dbReference>
<dbReference type="InterPro" id="IPR041802">
    <property type="entry name" value="MPP_YfcE"/>
</dbReference>
<evidence type="ECO:0000313" key="5">
    <source>
        <dbReference type="Proteomes" id="UP000214880"/>
    </source>
</evidence>
<dbReference type="Pfam" id="PF12850">
    <property type="entry name" value="Metallophos_2"/>
    <property type="match status" value="1"/>
</dbReference>
<evidence type="ECO:0000259" key="3">
    <source>
        <dbReference type="Pfam" id="PF12850"/>
    </source>
</evidence>
<dbReference type="Proteomes" id="UP000214880">
    <property type="component" value="Unassembled WGS sequence"/>
</dbReference>
<dbReference type="GO" id="GO:0046872">
    <property type="term" value="F:metal ion binding"/>
    <property type="evidence" value="ECO:0007669"/>
    <property type="project" value="UniProtKB-KW"/>
</dbReference>
<dbReference type="STRING" id="146817.SAMN04488502_11733"/>
<dbReference type="InterPro" id="IPR000979">
    <property type="entry name" value="Phosphodiesterase_MJ0936/Vps29"/>
</dbReference>
<name>A0A1H0ABY9_9FIRM</name>
<reference evidence="4 5" key="1">
    <citation type="submission" date="2016-10" db="EMBL/GenBank/DDBJ databases">
        <authorList>
            <person name="de Groot N.N."/>
        </authorList>
    </citation>
    <scope>NUCLEOTIDE SEQUENCE [LARGE SCALE GENOMIC DNA]</scope>
    <source>
        <strain evidence="4 5">DSM 1736</strain>
    </source>
</reference>